<keyword evidence="4" id="KW-1185">Reference proteome</keyword>
<keyword evidence="3" id="KW-0966">Cell projection</keyword>
<dbReference type="PANTHER" id="PTHR37166">
    <property type="entry name" value="PROTEIN FLAG"/>
    <property type="match status" value="1"/>
</dbReference>
<dbReference type="InterPro" id="IPR005186">
    <property type="entry name" value="FlaG"/>
</dbReference>
<feature type="region of interest" description="Disordered" evidence="2">
    <location>
        <begin position="14"/>
        <end position="63"/>
    </location>
</feature>
<organism evidence="3 4">
    <name type="scientific">Photobacterium leiognathi</name>
    <dbReference type="NCBI Taxonomy" id="553611"/>
    <lineage>
        <taxon>Bacteria</taxon>
        <taxon>Pseudomonadati</taxon>
        <taxon>Pseudomonadota</taxon>
        <taxon>Gammaproteobacteria</taxon>
        <taxon>Vibrionales</taxon>
        <taxon>Vibrionaceae</taxon>
        <taxon>Photobacterium</taxon>
    </lineage>
</organism>
<dbReference type="Gene3D" id="3.30.160.170">
    <property type="entry name" value="FlaG-like"/>
    <property type="match status" value="1"/>
</dbReference>
<dbReference type="InterPro" id="IPR035924">
    <property type="entry name" value="FlaG-like_sf"/>
</dbReference>
<keyword evidence="3" id="KW-0969">Cilium</keyword>
<dbReference type="RefSeq" id="WP_045063868.1">
    <property type="nucleotide sequence ID" value="NZ_JZSK01000012.1"/>
</dbReference>
<reference evidence="3 4" key="1">
    <citation type="submission" date="2018-01" db="EMBL/GenBank/DDBJ databases">
        <title>Whole genome sequencing of Histamine producing bacteria.</title>
        <authorList>
            <person name="Butler K."/>
        </authorList>
    </citation>
    <scope>NUCLEOTIDE SEQUENCE [LARGE SCALE GENOMIC DNA]</scope>
    <source>
        <strain evidence="3 4">ATCC 25521</strain>
    </source>
</reference>
<comment type="caution">
    <text evidence="3">The sequence shown here is derived from an EMBL/GenBank/DDBJ whole genome shotgun (WGS) entry which is preliminary data.</text>
</comment>
<evidence type="ECO:0000256" key="1">
    <source>
        <dbReference type="SAM" id="Coils"/>
    </source>
</evidence>
<dbReference type="PANTHER" id="PTHR37166:SF1">
    <property type="entry name" value="PROTEIN FLAG"/>
    <property type="match status" value="1"/>
</dbReference>
<dbReference type="EMBL" id="PYOI01000016">
    <property type="protein sequence ID" value="PSV81459.1"/>
    <property type="molecule type" value="Genomic_DNA"/>
</dbReference>
<proteinExistence type="predicted"/>
<sequence length="141" mass="15543">MAINPINISSSSLISNLDMEGDKKVRHTSPQDVEQQTVSSESSLSSIKAVNPIDSSDIDDPLNSSLLEQKSEQERIKQIEMALQSANRSLRFHQDDESGKQIATIVDNKTGEVIRQVPAQELLDLNKNLAKYGLSSLSHKV</sequence>
<protein>
    <submittedName>
        <fullName evidence="3">Flagellar biosynthesis protein FlaG</fullName>
    </submittedName>
</protein>
<feature type="coiled-coil region" evidence="1">
    <location>
        <begin position="69"/>
        <end position="96"/>
    </location>
</feature>
<dbReference type="SUPFAM" id="SSF160214">
    <property type="entry name" value="FlaG-like"/>
    <property type="match status" value="1"/>
</dbReference>
<evidence type="ECO:0000256" key="2">
    <source>
        <dbReference type="SAM" id="MobiDB-lite"/>
    </source>
</evidence>
<dbReference type="Proteomes" id="UP000241566">
    <property type="component" value="Unassembled WGS sequence"/>
</dbReference>
<name>A0ABX5GEZ6_PHOLE</name>
<evidence type="ECO:0000313" key="3">
    <source>
        <dbReference type="EMBL" id="PSV81459.1"/>
    </source>
</evidence>
<accession>A0ABX5GEZ6</accession>
<dbReference type="Pfam" id="PF03646">
    <property type="entry name" value="FlaG"/>
    <property type="match status" value="1"/>
</dbReference>
<evidence type="ECO:0000313" key="4">
    <source>
        <dbReference type="Proteomes" id="UP000241566"/>
    </source>
</evidence>
<keyword evidence="3" id="KW-0282">Flagellum</keyword>
<gene>
    <name evidence="3" type="ORF">CTM94_11935</name>
</gene>
<keyword evidence="1" id="KW-0175">Coiled coil</keyword>
<feature type="compositionally biased region" description="Polar residues" evidence="2">
    <location>
        <begin position="28"/>
        <end position="38"/>
    </location>
</feature>